<accession>A0ABR3JLD4</accession>
<evidence type="ECO:0000313" key="1">
    <source>
        <dbReference type="EMBL" id="KAL0956108.1"/>
    </source>
</evidence>
<evidence type="ECO:0000313" key="2">
    <source>
        <dbReference type="Proteomes" id="UP001556367"/>
    </source>
</evidence>
<proteinExistence type="predicted"/>
<dbReference type="EMBL" id="JASNQZ010000006">
    <property type="protein sequence ID" value="KAL0956108.1"/>
    <property type="molecule type" value="Genomic_DNA"/>
</dbReference>
<keyword evidence="2" id="KW-1185">Reference proteome</keyword>
<sequence length="143" mass="16195">MRLARKVDASGLEKARKVEQAEFDSRVAGVAREKAEARRRRAEAETLRLSKVVLIKQASDIDTLKLTNPQIDDQLAVLRQYDRDIPLKSHLKVKAQKKEALVAALERYQKGLSEGSVAPLVQATPREVIIEDRFEGLEEEDEF</sequence>
<reference evidence="2" key="1">
    <citation type="submission" date="2024-06" db="EMBL/GenBank/DDBJ databases">
        <title>Multi-omics analyses provide insights into the biosynthesis of the anticancer antibiotic pleurotin in Hohenbuehelia grisea.</title>
        <authorList>
            <person name="Weaver J.A."/>
            <person name="Alberti F."/>
        </authorList>
    </citation>
    <scope>NUCLEOTIDE SEQUENCE [LARGE SCALE GENOMIC DNA]</scope>
    <source>
        <strain evidence="2">T-177</strain>
    </source>
</reference>
<dbReference type="Proteomes" id="UP001556367">
    <property type="component" value="Unassembled WGS sequence"/>
</dbReference>
<organism evidence="1 2">
    <name type="scientific">Hohenbuehelia grisea</name>
    <dbReference type="NCBI Taxonomy" id="104357"/>
    <lineage>
        <taxon>Eukaryota</taxon>
        <taxon>Fungi</taxon>
        <taxon>Dikarya</taxon>
        <taxon>Basidiomycota</taxon>
        <taxon>Agaricomycotina</taxon>
        <taxon>Agaricomycetes</taxon>
        <taxon>Agaricomycetidae</taxon>
        <taxon>Agaricales</taxon>
        <taxon>Pleurotineae</taxon>
        <taxon>Pleurotaceae</taxon>
        <taxon>Hohenbuehelia</taxon>
    </lineage>
</organism>
<name>A0ABR3JLD4_9AGAR</name>
<gene>
    <name evidence="1" type="ORF">HGRIS_002276</name>
</gene>
<protein>
    <submittedName>
        <fullName evidence="1">Uncharacterized protein</fullName>
    </submittedName>
</protein>
<comment type="caution">
    <text evidence="1">The sequence shown here is derived from an EMBL/GenBank/DDBJ whole genome shotgun (WGS) entry which is preliminary data.</text>
</comment>